<reference evidence="8 9" key="1">
    <citation type="submission" date="2022-08" db="EMBL/GenBank/DDBJ databases">
        <title>Proteogenomics of the novel Dehalobacterium formicoaceticum strain EZ94 highlights a key role of methyltransferases during anaerobic dichloromethane degradation.</title>
        <authorList>
            <person name="Wasmund K."/>
        </authorList>
    </citation>
    <scope>NUCLEOTIDE SEQUENCE [LARGE SCALE GENOMIC DNA]</scope>
    <source>
        <strain evidence="8 9">EZ94</strain>
    </source>
</reference>
<keyword evidence="9" id="KW-1185">Reference proteome</keyword>
<dbReference type="PRINTS" id="PR01036">
    <property type="entry name" value="TCRTETB"/>
</dbReference>
<feature type="transmembrane region" description="Helical" evidence="6">
    <location>
        <begin position="147"/>
        <end position="166"/>
    </location>
</feature>
<feature type="transmembrane region" description="Helical" evidence="6">
    <location>
        <begin position="119"/>
        <end position="141"/>
    </location>
</feature>
<dbReference type="Proteomes" id="UP001524944">
    <property type="component" value="Unassembled WGS sequence"/>
</dbReference>
<accession>A0ABT1Y4N2</accession>
<feature type="transmembrane region" description="Helical" evidence="6">
    <location>
        <begin position="267"/>
        <end position="289"/>
    </location>
</feature>
<evidence type="ECO:0000256" key="4">
    <source>
        <dbReference type="ARBA" id="ARBA00022989"/>
    </source>
</evidence>
<feature type="transmembrane region" description="Helical" evidence="6">
    <location>
        <begin position="372"/>
        <end position="391"/>
    </location>
</feature>
<dbReference type="InterPro" id="IPR020846">
    <property type="entry name" value="MFS_dom"/>
</dbReference>
<feature type="transmembrane region" description="Helical" evidence="6">
    <location>
        <begin position="62"/>
        <end position="80"/>
    </location>
</feature>
<comment type="caution">
    <text evidence="8">The sequence shown here is derived from an EMBL/GenBank/DDBJ whole genome shotgun (WGS) entry which is preliminary data.</text>
</comment>
<dbReference type="InterPro" id="IPR011701">
    <property type="entry name" value="MFS"/>
</dbReference>
<dbReference type="PANTHER" id="PTHR23501">
    <property type="entry name" value="MAJOR FACILITATOR SUPERFAMILY"/>
    <property type="match status" value="1"/>
</dbReference>
<dbReference type="PROSITE" id="PS50850">
    <property type="entry name" value="MFS"/>
    <property type="match status" value="1"/>
</dbReference>
<evidence type="ECO:0000313" key="8">
    <source>
        <dbReference type="EMBL" id="MCR6545095.1"/>
    </source>
</evidence>
<organism evidence="8 9">
    <name type="scientific">Dehalobacterium formicoaceticum</name>
    <dbReference type="NCBI Taxonomy" id="51515"/>
    <lineage>
        <taxon>Bacteria</taxon>
        <taxon>Bacillati</taxon>
        <taxon>Bacillota</taxon>
        <taxon>Clostridia</taxon>
        <taxon>Eubacteriales</taxon>
        <taxon>Peptococcaceae</taxon>
        <taxon>Dehalobacterium</taxon>
    </lineage>
</organism>
<evidence type="ECO:0000256" key="1">
    <source>
        <dbReference type="ARBA" id="ARBA00004651"/>
    </source>
</evidence>
<feature type="transmembrane region" description="Helical" evidence="6">
    <location>
        <begin position="86"/>
        <end position="107"/>
    </location>
</feature>
<feature type="transmembrane region" description="Helical" evidence="6">
    <location>
        <begin position="411"/>
        <end position="434"/>
    </location>
</feature>
<feature type="transmembrane region" description="Helical" evidence="6">
    <location>
        <begin position="238"/>
        <end position="261"/>
    </location>
</feature>
<sequence>MVAMFLGAVEGTVVTTAMPTIVRELQGFRIMSWVFSIYLLTSAVTTPIYGKFADMYGRRKTLSIGIIIFIIGSCLCGISQNMIQLIIFRGIQGLGAGGIFTVTYTIVGDIFTLSERARVQGLLSSVWGIASIAGPLVGGFFIDYTSWHWIFFINLPFGILSLVILQKNLTEDFVRQEHTIDYGGIAFLSIAITAFLGGLVKWYSFIIFLIALIFFYSIEKKAKEPVIPLEILTKDSVLVNGLSFLASAVLMGGDVYLPLFIQSVLGYRATISGLTMAPMSISWLIAAFFLAKAIPRYGERWVMILSFGVILASCFMLIFLDPQTSLFLIGIIVFLLGLGFGGCFTALTLMVQSSVGYEQRGAATALNALVRTVGQTIGVGALGSMLNLFMARFYTFHGSSGTGQDILALNFSIHALFIAFVVIALICFLFSFFLPNHLKEEQGGLS</sequence>
<feature type="transmembrane region" description="Helical" evidence="6">
    <location>
        <begin position="326"/>
        <end position="351"/>
    </location>
</feature>
<dbReference type="Gene3D" id="1.20.1250.20">
    <property type="entry name" value="MFS general substrate transporter like domains"/>
    <property type="match status" value="1"/>
</dbReference>
<dbReference type="Gene3D" id="1.20.1720.10">
    <property type="entry name" value="Multidrug resistance protein D"/>
    <property type="match status" value="1"/>
</dbReference>
<keyword evidence="2" id="KW-0813">Transport</keyword>
<dbReference type="RefSeq" id="WP_089612464.1">
    <property type="nucleotide sequence ID" value="NZ_CP022121.1"/>
</dbReference>
<feature type="domain" description="Major facilitator superfamily (MFS) profile" evidence="7">
    <location>
        <begin position="1"/>
        <end position="439"/>
    </location>
</feature>
<feature type="transmembrane region" description="Helical" evidence="6">
    <location>
        <begin position="30"/>
        <end position="50"/>
    </location>
</feature>
<dbReference type="Pfam" id="PF07690">
    <property type="entry name" value="MFS_1"/>
    <property type="match status" value="1"/>
</dbReference>
<evidence type="ECO:0000256" key="3">
    <source>
        <dbReference type="ARBA" id="ARBA00022692"/>
    </source>
</evidence>
<evidence type="ECO:0000256" key="2">
    <source>
        <dbReference type="ARBA" id="ARBA00022448"/>
    </source>
</evidence>
<dbReference type="CDD" id="cd17502">
    <property type="entry name" value="MFS_Azr1_MDR_like"/>
    <property type="match status" value="1"/>
</dbReference>
<keyword evidence="3 6" id="KW-0812">Transmembrane</keyword>
<dbReference type="InterPro" id="IPR036259">
    <property type="entry name" value="MFS_trans_sf"/>
</dbReference>
<gene>
    <name evidence="8" type="ORF">NVS47_06125</name>
</gene>
<evidence type="ECO:0000256" key="6">
    <source>
        <dbReference type="SAM" id="Phobius"/>
    </source>
</evidence>
<proteinExistence type="predicted"/>
<keyword evidence="5 6" id="KW-0472">Membrane</keyword>
<feature type="transmembrane region" description="Helical" evidence="6">
    <location>
        <begin position="178"/>
        <end position="196"/>
    </location>
</feature>
<dbReference type="EMBL" id="JANPWE010000002">
    <property type="protein sequence ID" value="MCR6545095.1"/>
    <property type="molecule type" value="Genomic_DNA"/>
</dbReference>
<evidence type="ECO:0000259" key="7">
    <source>
        <dbReference type="PROSITE" id="PS50850"/>
    </source>
</evidence>
<name>A0ABT1Y4N2_9FIRM</name>
<comment type="subcellular location">
    <subcellularLocation>
        <location evidence="1">Cell membrane</location>
        <topology evidence="1">Multi-pass membrane protein</topology>
    </subcellularLocation>
</comment>
<protein>
    <submittedName>
        <fullName evidence="8">MFS transporter</fullName>
    </submittedName>
</protein>
<keyword evidence="4 6" id="KW-1133">Transmembrane helix</keyword>
<dbReference type="PANTHER" id="PTHR23501:SF191">
    <property type="entry name" value="VACUOLAR BASIC AMINO ACID TRANSPORTER 4"/>
    <property type="match status" value="1"/>
</dbReference>
<feature type="transmembrane region" description="Helical" evidence="6">
    <location>
        <begin position="301"/>
        <end position="320"/>
    </location>
</feature>
<evidence type="ECO:0000256" key="5">
    <source>
        <dbReference type="ARBA" id="ARBA00023136"/>
    </source>
</evidence>
<dbReference type="SUPFAM" id="SSF103473">
    <property type="entry name" value="MFS general substrate transporter"/>
    <property type="match status" value="1"/>
</dbReference>
<evidence type="ECO:0000313" key="9">
    <source>
        <dbReference type="Proteomes" id="UP001524944"/>
    </source>
</evidence>